<dbReference type="PANTHER" id="PTHR36766:SF30">
    <property type="entry name" value="TIR-NBS TYPE DISEASE RESISTANCE PROTEIN-RELATED"/>
    <property type="match status" value="1"/>
</dbReference>
<dbReference type="Proteomes" id="UP000729402">
    <property type="component" value="Unassembled WGS sequence"/>
</dbReference>
<evidence type="ECO:0000313" key="4">
    <source>
        <dbReference type="Proteomes" id="UP000729402"/>
    </source>
</evidence>
<evidence type="ECO:0000259" key="2">
    <source>
        <dbReference type="Pfam" id="PF23598"/>
    </source>
</evidence>
<reference evidence="3" key="1">
    <citation type="journal article" date="2021" name="bioRxiv">
        <title>Whole Genome Assembly and Annotation of Northern Wild Rice, Zizania palustris L., Supports a Whole Genome Duplication in the Zizania Genus.</title>
        <authorList>
            <person name="Haas M."/>
            <person name="Kono T."/>
            <person name="Macchietto M."/>
            <person name="Millas R."/>
            <person name="McGilp L."/>
            <person name="Shao M."/>
            <person name="Duquette J."/>
            <person name="Hirsch C.N."/>
            <person name="Kimball J."/>
        </authorList>
    </citation>
    <scope>NUCLEOTIDE SEQUENCE</scope>
    <source>
        <tissue evidence="3">Fresh leaf tissue</tissue>
    </source>
</reference>
<name>A0A8J6BGT9_ZIZPA</name>
<reference evidence="3" key="2">
    <citation type="submission" date="2021-02" db="EMBL/GenBank/DDBJ databases">
        <authorList>
            <person name="Kimball J.A."/>
            <person name="Haas M.W."/>
            <person name="Macchietto M."/>
            <person name="Kono T."/>
            <person name="Duquette J."/>
            <person name="Shao M."/>
        </authorList>
    </citation>
    <scope>NUCLEOTIDE SEQUENCE</scope>
    <source>
        <tissue evidence="3">Fresh leaf tissue</tissue>
    </source>
</reference>
<keyword evidence="4" id="KW-1185">Reference proteome</keyword>
<dbReference type="AlphaFoldDB" id="A0A8J6BGT9"/>
<comment type="caution">
    <text evidence="3">The sequence shown here is derived from an EMBL/GenBank/DDBJ whole genome shotgun (WGS) entry which is preliminary data.</text>
</comment>
<dbReference type="InterPro" id="IPR055414">
    <property type="entry name" value="LRR_R13L4/SHOC2-like"/>
</dbReference>
<dbReference type="Pfam" id="PF23598">
    <property type="entry name" value="LRR_14"/>
    <property type="match status" value="1"/>
</dbReference>
<proteinExistence type="predicted"/>
<protein>
    <recommendedName>
        <fullName evidence="2">Disease resistance R13L4/SHOC-2-like LRR domain-containing protein</fullName>
    </recommendedName>
</protein>
<evidence type="ECO:0000256" key="1">
    <source>
        <dbReference type="ARBA" id="ARBA00022737"/>
    </source>
</evidence>
<accession>A0A8J6BGT9</accession>
<dbReference type="OrthoDB" id="690541at2759"/>
<gene>
    <name evidence="3" type="ORF">GUJ93_ZPchr0010g9168</name>
</gene>
<dbReference type="PANTHER" id="PTHR36766">
    <property type="entry name" value="PLANT BROAD-SPECTRUM MILDEW RESISTANCE PROTEIN RPW8"/>
    <property type="match status" value="1"/>
</dbReference>
<evidence type="ECO:0000313" key="3">
    <source>
        <dbReference type="EMBL" id="KAG8087792.1"/>
    </source>
</evidence>
<sequence>MFPELEILKITCCGKLASVPYCPVLKKLEIKECQKLSRVPDYPVLKELKIDGCCSLAMSSLTHLTELCELRYLAGDYSCVNMSLGSWSSLVKLDVTLSTNVVTPLEIDKNQGPLENLRSLDLSGLSFFTATLSSSQMHARLWKCFTFIEELRIYGCHDLVHWPTEELMSLTHLRYLDIDSCDKLEGKGSSSNLEITKFPESIEKLYIQDCPRLVALPSNLGNLARLKRLDLDKCNGLKRLPVGMDGLTSLEELRIEGCRKINKFPQGLLQRLATLKSLRIQGCCPVLQRQCREGGDYFKLLSSIPHKSIQTAVEESMSQMKNLTKVLPKDGFGLDIDGNESG</sequence>
<dbReference type="EMBL" id="JAAALK010000082">
    <property type="protein sequence ID" value="KAG8087792.1"/>
    <property type="molecule type" value="Genomic_DNA"/>
</dbReference>
<keyword evidence="1" id="KW-0677">Repeat</keyword>
<organism evidence="3 4">
    <name type="scientific">Zizania palustris</name>
    <name type="common">Northern wild rice</name>
    <dbReference type="NCBI Taxonomy" id="103762"/>
    <lineage>
        <taxon>Eukaryota</taxon>
        <taxon>Viridiplantae</taxon>
        <taxon>Streptophyta</taxon>
        <taxon>Embryophyta</taxon>
        <taxon>Tracheophyta</taxon>
        <taxon>Spermatophyta</taxon>
        <taxon>Magnoliopsida</taxon>
        <taxon>Liliopsida</taxon>
        <taxon>Poales</taxon>
        <taxon>Poaceae</taxon>
        <taxon>BOP clade</taxon>
        <taxon>Oryzoideae</taxon>
        <taxon>Oryzeae</taxon>
        <taxon>Zizaniinae</taxon>
        <taxon>Zizania</taxon>
    </lineage>
</organism>
<feature type="domain" description="Disease resistance R13L4/SHOC-2-like LRR" evidence="2">
    <location>
        <begin position="133"/>
        <end position="326"/>
    </location>
</feature>